<proteinExistence type="predicted"/>
<reference evidence="1 2" key="1">
    <citation type="journal article" date="2019" name="ISME J.">
        <title>Genome analyses of uncultured TG2/ZB3 bacteria in 'Margulisbacteria' specifically attached to ectosymbiotic spirochetes of protists in the termite gut.</title>
        <authorList>
            <person name="Utami Y.D."/>
            <person name="Kuwahara H."/>
            <person name="Igai K."/>
            <person name="Murakami T."/>
            <person name="Sugaya K."/>
            <person name="Morikawa T."/>
            <person name="Nagura Y."/>
            <person name="Yuki M."/>
            <person name="Deevong P."/>
            <person name="Inoue T."/>
            <person name="Kihara K."/>
            <person name="Lo N."/>
            <person name="Yamada A."/>
            <person name="Ohkuma M."/>
            <person name="Hongoh Y."/>
        </authorList>
    </citation>
    <scope>NUCLEOTIDE SEQUENCE [LARGE SCALE GENOMIC DNA]</scope>
    <source>
        <strain evidence="1">NkOx7-01</strain>
    </source>
</reference>
<dbReference type="EMBL" id="BGZN01000086">
    <property type="protein sequence ID" value="GBR74794.1"/>
    <property type="molecule type" value="Genomic_DNA"/>
</dbReference>
<protein>
    <submittedName>
        <fullName evidence="1">Uncharacterized protein</fullName>
    </submittedName>
</protein>
<dbReference type="AlphaFoldDB" id="A0A388TD06"/>
<feature type="non-terminal residue" evidence="1">
    <location>
        <position position="1"/>
    </location>
</feature>
<accession>A0A388TD06</accession>
<organism evidence="1 2">
    <name type="scientific">Termititenax aidoneus</name>
    <dbReference type="NCBI Taxonomy" id="2218524"/>
    <lineage>
        <taxon>Bacteria</taxon>
        <taxon>Bacillati</taxon>
        <taxon>Candidatus Margulisiibacteriota</taxon>
        <taxon>Candidatus Termititenacia</taxon>
        <taxon>Candidatus Termititenacales</taxon>
        <taxon>Candidatus Termititenacaceae</taxon>
        <taxon>Candidatus Termititenax</taxon>
    </lineage>
</organism>
<evidence type="ECO:0000313" key="2">
    <source>
        <dbReference type="Proteomes" id="UP000269352"/>
    </source>
</evidence>
<dbReference type="Proteomes" id="UP000269352">
    <property type="component" value="Unassembled WGS sequence"/>
</dbReference>
<evidence type="ECO:0000313" key="1">
    <source>
        <dbReference type="EMBL" id="GBR74794.1"/>
    </source>
</evidence>
<sequence length="1135" mass="123897">FLKGLRFILGGDYDYRQFRIHTEVAIGKKLKIENDQVVKAEKAPSLTEAQIDAILNDPVLGLPEDKKLKYKEQLRSEETQTYTAAPHQIIAVLSAGEDALPAKEIADIIAGFFHNEADVPLDADWVALTENDLEFYTTNGLYYRTNVNDLAVGEPANPPTYLNNGQGVTESEAEGLIEDYAEDKIGRELTAGEKAKVVPEYLAKCPSGSVFSNIAEDNSAAKFTAADELALIAEMKKAFMALCNQRNITRLYDASTQEMLTVDAGAQKYAAAYYARMEAEGKITSISGNSIIYQPGAETLSATKTSANKDTAEDNAVAAFKGLIAQAVANFAETKNIAGYKNTDGTPTAQAISLAESIYNDLPTTMTRTLSVSVGTGTLTGAAGSDEAEARTNIIAEFKTLILAYCAANNIPKTDAEAEAEAVSYFDGLSSTQKTQIINWSLSFSAGSAKRTGGYYEATITAEESKLKDELKGILQAFIATYNTGHDPDIDLSDEQLDDYINDFCSSTALGNLRRNSQNVALLPADPSNNTASAYQASGGTIPLARANSVSYALGSATSSKLSRRISGQFATAAELAQLVTDLNNDIDSKMANVKANTPDGGTFTTATNDWKGRTKTAIKEDLFNTTNSITCQDGGSLQATFDADDVPPGCRVECVLIGSTWTLSQLVSYGIAVVTSDQNKGILGVQIDPSLGAGTYTLKYTLVSTEGETITDADFAVQPFEIKTDYNGIEVVAGTQINKNSQRTVGYEVDVYEVDRTIMVDVPEVNDITASSISANLDSIAYEAPPPDMQTSATVSVSDFGLALQPGSIGAPGFNESGITDSVVYNVPELPITFTETYQAPEQTVVAKKPLWHKPVLEDVMQNVDVEYLRKSMAFWFGLGWEGTFDLRKEITVKKKVINKDGEEEEVEVKIEQGFVFQVAAQMLAGLARLIETYNITDSVNAEELLKLWREQNPGQFEDVDKAQWDCSYKLAFGIIYQFSKERSLGLEAMVENPFTNTLKDNLEFSDIWYPNSLVFGLNYNWRINEYWRLNPSAIWSLNFEYEQNKVSHNLQFKFTADWTPDDKFTLTPLYELYLGQLGGAGSIVKNILGLGASFKFNDYWSVFSKLEGSIKTGRNIPDPIYGGKVVLGFNLKY</sequence>
<comment type="caution">
    <text evidence="1">The sequence shown here is derived from an EMBL/GenBank/DDBJ whole genome shotgun (WGS) entry which is preliminary data.</text>
</comment>
<gene>
    <name evidence="1" type="ORF">NO1_1908</name>
</gene>
<name>A0A388TD06_TERA1</name>
<keyword evidence="2" id="KW-1185">Reference proteome</keyword>